<proteinExistence type="inferred from homology"/>
<protein>
    <submittedName>
        <fullName evidence="8">Acyl-CoA dehydrogenase</fullName>
    </submittedName>
</protein>
<dbReference type="PANTHER" id="PTHR43884">
    <property type="entry name" value="ACYL-COA DEHYDROGENASE"/>
    <property type="match status" value="1"/>
</dbReference>
<comment type="cofactor">
    <cofactor evidence="5">
        <name>FAD</name>
        <dbReference type="ChEBI" id="CHEBI:57692"/>
    </cofactor>
</comment>
<dbReference type="SUPFAM" id="SSF47203">
    <property type="entry name" value="Acyl-CoA dehydrogenase C-terminal domain-like"/>
    <property type="match status" value="1"/>
</dbReference>
<keyword evidence="4 5" id="KW-0560">Oxidoreductase</keyword>
<reference evidence="8" key="1">
    <citation type="submission" date="2020-05" db="EMBL/GenBank/DDBJ databases">
        <title>Sulfur intermediates as new biogeochemical hubs in an aquatic model microbial ecosystem.</title>
        <authorList>
            <person name="Vigneron A."/>
        </authorList>
    </citation>
    <scope>NUCLEOTIDE SEQUENCE</scope>
    <source>
        <strain evidence="8">Bin.250</strain>
    </source>
</reference>
<evidence type="ECO:0000313" key="9">
    <source>
        <dbReference type="Proteomes" id="UP000754644"/>
    </source>
</evidence>
<dbReference type="InterPro" id="IPR036250">
    <property type="entry name" value="AcylCo_DH-like_C"/>
</dbReference>
<sequence length="239" mass="25828">AESSAGSYKINGAKVFVLDGHIADTLIVATRTSGNTHDRQGITLFLVDRAAAGVEVTRTQMVDSRNAAKITFTNVSVEASAILGELDRGADILDPVLDRAALGMAAEMLGASLEIFERTLAYLKERTQFETKIGSFQSLQHRAVDMYCNLELSKSILIDALSALDEGRNADLPTLASSAKAQLCETLHQISSEGVQMHGGIGMTDEHEIGFFLKRARVAEKTFGDAGYHYDRLATLNGY</sequence>
<comment type="caution">
    <text evidence="8">The sequence shown here is derived from an EMBL/GenBank/DDBJ whole genome shotgun (WGS) entry which is preliminary data.</text>
</comment>
<evidence type="ECO:0000256" key="2">
    <source>
        <dbReference type="ARBA" id="ARBA00022630"/>
    </source>
</evidence>
<evidence type="ECO:0000256" key="5">
    <source>
        <dbReference type="RuleBase" id="RU362125"/>
    </source>
</evidence>
<feature type="domain" description="Acyl-CoA dehydrogenase/oxidase C-terminal" evidence="6">
    <location>
        <begin position="88"/>
        <end position="232"/>
    </location>
</feature>
<gene>
    <name evidence="8" type="ORF">HQ497_04985</name>
</gene>
<dbReference type="Gene3D" id="1.20.140.10">
    <property type="entry name" value="Butyryl-CoA Dehydrogenase, subunit A, domain 3"/>
    <property type="match status" value="1"/>
</dbReference>
<organism evidence="8 9">
    <name type="scientific">SAR86 cluster bacterium</name>
    <dbReference type="NCBI Taxonomy" id="2030880"/>
    <lineage>
        <taxon>Bacteria</taxon>
        <taxon>Pseudomonadati</taxon>
        <taxon>Pseudomonadota</taxon>
        <taxon>Gammaproteobacteria</taxon>
        <taxon>SAR86 cluster</taxon>
    </lineage>
</organism>
<dbReference type="InterPro" id="IPR009100">
    <property type="entry name" value="AcylCoA_DH/oxidase_NM_dom_sf"/>
</dbReference>
<evidence type="ECO:0000259" key="6">
    <source>
        <dbReference type="Pfam" id="PF00441"/>
    </source>
</evidence>
<dbReference type="InterPro" id="IPR006091">
    <property type="entry name" value="Acyl-CoA_Oxase/DH_mid-dom"/>
</dbReference>
<dbReference type="GO" id="GO:0003995">
    <property type="term" value="F:acyl-CoA dehydrogenase activity"/>
    <property type="evidence" value="ECO:0007669"/>
    <property type="project" value="TreeGrafter"/>
</dbReference>
<dbReference type="PANTHER" id="PTHR43884:SF20">
    <property type="entry name" value="ACYL-COA DEHYDROGENASE FADE28"/>
    <property type="match status" value="1"/>
</dbReference>
<comment type="similarity">
    <text evidence="1 5">Belongs to the acyl-CoA dehydrogenase family.</text>
</comment>
<feature type="domain" description="Acyl-CoA oxidase/dehydrogenase middle" evidence="7">
    <location>
        <begin position="3"/>
        <end position="75"/>
    </location>
</feature>
<dbReference type="Pfam" id="PF02770">
    <property type="entry name" value="Acyl-CoA_dh_M"/>
    <property type="match status" value="1"/>
</dbReference>
<keyword evidence="2 5" id="KW-0285">Flavoprotein</keyword>
<dbReference type="Pfam" id="PF00441">
    <property type="entry name" value="Acyl-CoA_dh_1"/>
    <property type="match status" value="1"/>
</dbReference>
<dbReference type="Gene3D" id="2.40.110.10">
    <property type="entry name" value="Butyryl-CoA Dehydrogenase, subunit A, domain 2"/>
    <property type="match status" value="1"/>
</dbReference>
<dbReference type="AlphaFoldDB" id="A0A972VY17"/>
<evidence type="ECO:0000259" key="7">
    <source>
        <dbReference type="Pfam" id="PF02770"/>
    </source>
</evidence>
<dbReference type="InterPro" id="IPR046373">
    <property type="entry name" value="Acyl-CoA_Oxase/DH_mid-dom_sf"/>
</dbReference>
<feature type="non-terminal residue" evidence="8">
    <location>
        <position position="1"/>
    </location>
</feature>
<evidence type="ECO:0000313" key="8">
    <source>
        <dbReference type="EMBL" id="NQV64702.1"/>
    </source>
</evidence>
<evidence type="ECO:0000256" key="4">
    <source>
        <dbReference type="ARBA" id="ARBA00023002"/>
    </source>
</evidence>
<dbReference type="InterPro" id="IPR009075">
    <property type="entry name" value="AcylCo_DH/oxidase_C"/>
</dbReference>
<name>A0A972VY17_9GAMM</name>
<dbReference type="EMBL" id="JABMOJ010000182">
    <property type="protein sequence ID" value="NQV64702.1"/>
    <property type="molecule type" value="Genomic_DNA"/>
</dbReference>
<accession>A0A972VY17</accession>
<dbReference type="SUPFAM" id="SSF56645">
    <property type="entry name" value="Acyl-CoA dehydrogenase NM domain-like"/>
    <property type="match status" value="1"/>
</dbReference>
<keyword evidence="3 5" id="KW-0274">FAD</keyword>
<dbReference type="Proteomes" id="UP000754644">
    <property type="component" value="Unassembled WGS sequence"/>
</dbReference>
<evidence type="ECO:0000256" key="3">
    <source>
        <dbReference type="ARBA" id="ARBA00022827"/>
    </source>
</evidence>
<dbReference type="CDD" id="cd00567">
    <property type="entry name" value="ACAD"/>
    <property type="match status" value="1"/>
</dbReference>
<evidence type="ECO:0000256" key="1">
    <source>
        <dbReference type="ARBA" id="ARBA00009347"/>
    </source>
</evidence>